<evidence type="ECO:0000313" key="1">
    <source>
        <dbReference type="EMBL" id="CAG8726059.1"/>
    </source>
</evidence>
<organism evidence="1 2">
    <name type="scientific">Acaulospora colombiana</name>
    <dbReference type="NCBI Taxonomy" id="27376"/>
    <lineage>
        <taxon>Eukaryota</taxon>
        <taxon>Fungi</taxon>
        <taxon>Fungi incertae sedis</taxon>
        <taxon>Mucoromycota</taxon>
        <taxon>Glomeromycotina</taxon>
        <taxon>Glomeromycetes</taxon>
        <taxon>Diversisporales</taxon>
        <taxon>Acaulosporaceae</taxon>
        <taxon>Acaulospora</taxon>
    </lineage>
</organism>
<evidence type="ECO:0000313" key="2">
    <source>
        <dbReference type="Proteomes" id="UP000789525"/>
    </source>
</evidence>
<feature type="non-terminal residue" evidence="1">
    <location>
        <position position="1"/>
    </location>
</feature>
<comment type="caution">
    <text evidence="1">The sequence shown here is derived from an EMBL/GenBank/DDBJ whole genome shotgun (WGS) entry which is preliminary data.</text>
</comment>
<dbReference type="Proteomes" id="UP000789525">
    <property type="component" value="Unassembled WGS sequence"/>
</dbReference>
<sequence length="365" mass="42032">NSRALPRMSWAAVNLYHLWARSLGPLSGPDETSFRRTFLTLFQQRWKAKRLVRGYHGDQIGEKKFKRYYLPEFIPDVRPRRPMGLGIRDIESLRMMNRTKEAVARERKAKEEDEELASAPVGSLMFIEVERRLDTIVFRSCLSTSVYQARHLVLTGKVKLNGVVCKSPGKKLEPGDMISVEPTAISFLQQSAPNAHMRTSELPVEETIPEEQEPTENSEFEASATESNESVDEVAATEIEETEAQVHESKYCQKLEGRKEAEEQAAYHDTLGFQLKIPDYAAPFLFVPAYLEVSFVTCSAVYVRHPTARKNYSELPTPYEADGELMRLAWEWYVKVRPRMRGRLQRETGPHGTRRPVPYWSQYQR</sequence>
<protein>
    <submittedName>
        <fullName evidence="1">7132_t:CDS:1</fullName>
    </submittedName>
</protein>
<accession>A0ACA9PUY0</accession>
<name>A0ACA9PUY0_9GLOM</name>
<proteinExistence type="predicted"/>
<gene>
    <name evidence="1" type="ORF">ACOLOM_LOCUS11376</name>
</gene>
<reference evidence="1" key="1">
    <citation type="submission" date="2021-06" db="EMBL/GenBank/DDBJ databases">
        <authorList>
            <person name="Kallberg Y."/>
            <person name="Tangrot J."/>
            <person name="Rosling A."/>
        </authorList>
    </citation>
    <scope>NUCLEOTIDE SEQUENCE</scope>
    <source>
        <strain evidence="1">CL356</strain>
    </source>
</reference>
<dbReference type="EMBL" id="CAJVPT010040677">
    <property type="protein sequence ID" value="CAG8726059.1"/>
    <property type="molecule type" value="Genomic_DNA"/>
</dbReference>
<keyword evidence="2" id="KW-1185">Reference proteome</keyword>